<comment type="caution">
    <text evidence="1">The sequence shown here is derived from an EMBL/GenBank/DDBJ whole genome shotgun (WGS) entry which is preliminary data.</text>
</comment>
<accession>A0A9Q9SQT3</accession>
<dbReference type="EMBL" id="CABVPX010000046">
    <property type="protein sequence ID" value="VWC40407.1"/>
    <property type="molecule type" value="Genomic_DNA"/>
</dbReference>
<reference evidence="1 2" key="1">
    <citation type="submission" date="2019-09" db="EMBL/GenBank/DDBJ databases">
        <authorList>
            <person name="Depoorter E."/>
        </authorList>
    </citation>
    <scope>NUCLEOTIDE SEQUENCE [LARGE SCALE GENOMIC DNA]</scope>
    <source>
        <strain evidence="1">LMG 24066</strain>
    </source>
</reference>
<dbReference type="AlphaFoldDB" id="A0A9Q9SQT3"/>
<proteinExistence type="predicted"/>
<organism evidence="1 2">
    <name type="scientific">Burkholderia arboris</name>
    <dbReference type="NCBI Taxonomy" id="488730"/>
    <lineage>
        <taxon>Bacteria</taxon>
        <taxon>Pseudomonadati</taxon>
        <taxon>Pseudomonadota</taxon>
        <taxon>Betaproteobacteria</taxon>
        <taxon>Burkholderiales</taxon>
        <taxon>Burkholderiaceae</taxon>
        <taxon>Burkholderia</taxon>
        <taxon>Burkholderia cepacia complex</taxon>
    </lineage>
</organism>
<evidence type="ECO:0000313" key="2">
    <source>
        <dbReference type="Proteomes" id="UP000494172"/>
    </source>
</evidence>
<name>A0A9Q9SQT3_9BURK</name>
<dbReference type="Proteomes" id="UP000494172">
    <property type="component" value="Unassembled WGS sequence"/>
</dbReference>
<evidence type="ECO:0000313" key="1">
    <source>
        <dbReference type="EMBL" id="VWC40407.1"/>
    </source>
</evidence>
<gene>
    <name evidence="1" type="ORF">BAR24066_06928</name>
</gene>
<protein>
    <submittedName>
        <fullName evidence="1">Uncharacterized protein</fullName>
    </submittedName>
</protein>
<sequence length="346" mass="37610">MNPAHDPVGLAEGRALLAQLPNLYLAALKSTQLEYPVGGEVRCSFELPTLGKRTKTAPTAREAIHAVLIELSDVLMTRMPFHDWSKDADKHALPIAPSMGSTSSLESESAERFQSKDRQFTIGVTLPVTLKKALNGLAEQQGTSFAGVARQLVAVGYDDFDDRSFSEGSAGLLSKFASDVGKWFPADTEQVMLRLDRSLAVRLRSSAKEYRRSASEFGVMCLAHGLVLQTQLVELEQKVAAFRGAAVRKLAPQVGLGAQVALLSGVLAGSIRAPKRVLRRLSEVFDATELALTEFFKRSFENRTVPAFKAENGKPQVSPSATSWEDAVKSLNLPADQAKELLQLDE</sequence>
<dbReference type="RefSeq" id="WP_174994501.1">
    <property type="nucleotide sequence ID" value="NZ_CABVPX010000046.1"/>
</dbReference>